<dbReference type="AlphaFoldDB" id="A0A918KH64"/>
<dbReference type="RefSeq" id="WP_189581647.1">
    <property type="nucleotide sequence ID" value="NZ_BMYV01000001.1"/>
</dbReference>
<reference evidence="1 2" key="1">
    <citation type="journal article" date="2014" name="Int. J. Syst. Evol. Microbiol.">
        <title>Complete genome sequence of Corynebacterium casei LMG S-19264T (=DSM 44701T), isolated from a smear-ripened cheese.</title>
        <authorList>
            <consortium name="US DOE Joint Genome Institute (JGI-PGF)"/>
            <person name="Walter F."/>
            <person name="Albersmeier A."/>
            <person name="Kalinowski J."/>
            <person name="Ruckert C."/>
        </authorList>
    </citation>
    <scope>NUCLEOTIDE SEQUENCE [LARGE SCALE GENOMIC DNA]</scope>
    <source>
        <strain evidence="1 2">KCTC 23968</strain>
    </source>
</reference>
<protein>
    <submittedName>
        <fullName evidence="1">Uncharacterized protein</fullName>
    </submittedName>
</protein>
<proteinExistence type="predicted"/>
<name>A0A918KH64_9PROT</name>
<gene>
    <name evidence="1" type="ORF">GCM10011309_08200</name>
</gene>
<dbReference type="Proteomes" id="UP000600865">
    <property type="component" value="Unassembled WGS sequence"/>
</dbReference>
<evidence type="ECO:0000313" key="1">
    <source>
        <dbReference type="EMBL" id="GGX60725.1"/>
    </source>
</evidence>
<dbReference type="EMBL" id="BMYV01000001">
    <property type="protein sequence ID" value="GGX60725.1"/>
    <property type="molecule type" value="Genomic_DNA"/>
</dbReference>
<keyword evidence="2" id="KW-1185">Reference proteome</keyword>
<sequence>MKYPRDYVRPPYVQISIRTRLNMRDKDFGTQLADILWSSEPRYIPTKIELDFEKGTPCKSRDHFLDNWCVIKTRTYNGTDYQFPRKLWWKNKSSLKCDGSFGHSFKATTGAKVPGYLNVTFAYRKRIDWKHMFLSLCKLMQPQLAMMHVFTEETCPPSKREGNFQNGRFAALSDPKVPGLGWMFAAGEEFYKPLADFDLTDLDVLRTNYGSYCVIEIAKNAEEIITDIQKFETRRDKLLEIFSLPIMENHDSLLD</sequence>
<evidence type="ECO:0000313" key="2">
    <source>
        <dbReference type="Proteomes" id="UP000600865"/>
    </source>
</evidence>
<organism evidence="1 2">
    <name type="scientific">Litorimonas cladophorae</name>
    <dbReference type="NCBI Taxonomy" id="1220491"/>
    <lineage>
        <taxon>Bacteria</taxon>
        <taxon>Pseudomonadati</taxon>
        <taxon>Pseudomonadota</taxon>
        <taxon>Alphaproteobacteria</taxon>
        <taxon>Maricaulales</taxon>
        <taxon>Robiginitomaculaceae</taxon>
    </lineage>
</organism>
<comment type="caution">
    <text evidence="1">The sequence shown here is derived from an EMBL/GenBank/DDBJ whole genome shotgun (WGS) entry which is preliminary data.</text>
</comment>
<accession>A0A918KH64</accession>